<name>A0A927CAQ3_9BACL</name>
<reference evidence="1" key="1">
    <citation type="submission" date="2020-09" db="EMBL/GenBank/DDBJ databases">
        <title>A novel bacterium of genus Paenibacillus, isolated from South China Sea.</title>
        <authorList>
            <person name="Huang H."/>
            <person name="Mo K."/>
            <person name="Hu Y."/>
        </authorList>
    </citation>
    <scope>NUCLEOTIDE SEQUENCE</scope>
    <source>
        <strain evidence="1">IB182363</strain>
    </source>
</reference>
<dbReference type="EMBL" id="JACXJA010000011">
    <property type="protein sequence ID" value="MBD2862435.1"/>
    <property type="molecule type" value="Genomic_DNA"/>
</dbReference>
<evidence type="ECO:0000313" key="2">
    <source>
        <dbReference type="Proteomes" id="UP000639396"/>
    </source>
</evidence>
<dbReference type="Proteomes" id="UP000639396">
    <property type="component" value="Unassembled WGS sequence"/>
</dbReference>
<comment type="caution">
    <text evidence="1">The sequence shown here is derived from an EMBL/GenBank/DDBJ whole genome shotgun (WGS) entry which is preliminary data.</text>
</comment>
<keyword evidence="2" id="KW-1185">Reference proteome</keyword>
<dbReference type="RefSeq" id="WP_190927374.1">
    <property type="nucleotide sequence ID" value="NZ_JACXJA010000011.1"/>
</dbReference>
<evidence type="ECO:0000313" key="1">
    <source>
        <dbReference type="EMBL" id="MBD2862435.1"/>
    </source>
</evidence>
<dbReference type="AlphaFoldDB" id="A0A927CAQ3"/>
<proteinExistence type="predicted"/>
<protein>
    <submittedName>
        <fullName evidence="1">Uncharacterized protein</fullName>
    </submittedName>
</protein>
<accession>A0A927CAQ3</accession>
<organism evidence="1 2">
    <name type="scientific">Paenibacillus oceani</name>
    <dbReference type="NCBI Taxonomy" id="2772510"/>
    <lineage>
        <taxon>Bacteria</taxon>
        <taxon>Bacillati</taxon>
        <taxon>Bacillota</taxon>
        <taxon>Bacilli</taxon>
        <taxon>Bacillales</taxon>
        <taxon>Paenibacillaceae</taxon>
        <taxon>Paenibacillus</taxon>
    </lineage>
</organism>
<sequence length="278" mass="31144">MLPLSDPLWRELRGPYGSSEEVPLLLTRLQEQYDAEDKDKLIWEHLYHQNTLYSCTYAAVPYLAVLAHNTDNPETKLDIYIQCGIFEANNGNGPENEVAAEYARDGIQVSPETAQDIYRSYRKAVAGLGALGPTLIDYVRSEQPESEKRYFLAAAAAYAGSKAAACMLLTFSGGDEYVFGCSECGEDVYLWPEEPECETLIVYKDDPVNEPDQPGSRIERREPETMEDGGFRVLYRQAELVGDATMLHHLPELAGDTDCPHCGVRQHIWPGLLRIFNG</sequence>
<gene>
    <name evidence="1" type="ORF">IDH45_10620</name>
</gene>